<dbReference type="AlphaFoldDB" id="A0A5B0MC83"/>
<reference evidence="1 2" key="1">
    <citation type="submission" date="2019-05" db="EMBL/GenBank/DDBJ databases">
        <title>Emergence of the Ug99 lineage of the wheat stem rust pathogen through somatic hybridization.</title>
        <authorList>
            <person name="Li F."/>
            <person name="Upadhyaya N.M."/>
            <person name="Sperschneider J."/>
            <person name="Matny O."/>
            <person name="Nguyen-Phuc H."/>
            <person name="Mago R."/>
            <person name="Raley C."/>
            <person name="Miller M.E."/>
            <person name="Silverstein K.A.T."/>
            <person name="Henningsen E."/>
            <person name="Hirsch C.D."/>
            <person name="Visser B."/>
            <person name="Pretorius Z.A."/>
            <person name="Steffenson B.J."/>
            <person name="Schwessinger B."/>
            <person name="Dodds P.N."/>
            <person name="Figueroa M."/>
        </authorList>
    </citation>
    <scope>NUCLEOTIDE SEQUENCE [LARGE SCALE GENOMIC DNA]</scope>
    <source>
        <strain evidence="1">21-0</strain>
    </source>
</reference>
<sequence length="196" mass="21139">MVPKRIWLSYNKKLSSVQTQELEFVDDLAEAARNKFLPYLRHFATSDITLHVDEHAEALATVSALTEIAAQLSPCGISKTPLIVKVTLDVAPETPLIAKGISAIIWLSFKGNLVRVETKGLLLVDQLVKAARNKLSYLCDFKSLDADGMEAHLLTIRGVFKMLLGVSCAAISARAESLVSASACSLTSRVNVGGAD</sequence>
<organism evidence="1 2">
    <name type="scientific">Puccinia graminis f. sp. tritici</name>
    <dbReference type="NCBI Taxonomy" id="56615"/>
    <lineage>
        <taxon>Eukaryota</taxon>
        <taxon>Fungi</taxon>
        <taxon>Dikarya</taxon>
        <taxon>Basidiomycota</taxon>
        <taxon>Pucciniomycotina</taxon>
        <taxon>Pucciniomycetes</taxon>
        <taxon>Pucciniales</taxon>
        <taxon>Pucciniaceae</taxon>
        <taxon>Puccinia</taxon>
    </lineage>
</organism>
<proteinExistence type="predicted"/>
<comment type="caution">
    <text evidence="1">The sequence shown here is derived from an EMBL/GenBank/DDBJ whole genome shotgun (WGS) entry which is preliminary data.</text>
</comment>
<keyword evidence="2" id="KW-1185">Reference proteome</keyword>
<name>A0A5B0MC83_PUCGR</name>
<accession>A0A5B0MC83</accession>
<dbReference type="EMBL" id="VSWC01000157">
    <property type="protein sequence ID" value="KAA1074717.1"/>
    <property type="molecule type" value="Genomic_DNA"/>
</dbReference>
<gene>
    <name evidence="1" type="ORF">PGT21_016822</name>
</gene>
<evidence type="ECO:0000313" key="1">
    <source>
        <dbReference type="EMBL" id="KAA1074717.1"/>
    </source>
</evidence>
<evidence type="ECO:0000313" key="2">
    <source>
        <dbReference type="Proteomes" id="UP000324748"/>
    </source>
</evidence>
<dbReference type="Proteomes" id="UP000324748">
    <property type="component" value="Unassembled WGS sequence"/>
</dbReference>
<protein>
    <submittedName>
        <fullName evidence="1">Uncharacterized protein</fullName>
    </submittedName>
</protein>